<proteinExistence type="predicted"/>
<dbReference type="Proteomes" id="UP000254765">
    <property type="component" value="Unassembled WGS sequence"/>
</dbReference>
<dbReference type="AlphaFoldDB" id="A0A380ATK2"/>
<gene>
    <name evidence="1" type="ORF">NCTC10211_05647</name>
</gene>
<name>A0A380ATK2_SERMA</name>
<dbReference type="SUPFAM" id="SSF69349">
    <property type="entry name" value="Phage fibre proteins"/>
    <property type="match status" value="1"/>
</dbReference>
<sequence>MAVSRCLVSGRRLSVDFINGDPDRPIVTGRVYNQDSMPPWDLPADATKMGLHDAFCGRNPRERQLFGGLDDAPGRETFDMHAERDMSMSTERDLTVNIEGGTDHAGEGAKTAYTFDDSQRVRIAKGRQVDIAAGGDNREVTGDSTTTLHGKQTVIIDGELVEEYRGRANNHPHRRWPNA</sequence>
<dbReference type="EMBL" id="UGYK01000002">
    <property type="protein sequence ID" value="SUI86243.1"/>
    <property type="molecule type" value="Genomic_DNA"/>
</dbReference>
<reference evidence="1 2" key="1">
    <citation type="submission" date="2018-06" db="EMBL/GenBank/DDBJ databases">
        <authorList>
            <consortium name="Pathogen Informatics"/>
            <person name="Doyle S."/>
        </authorList>
    </citation>
    <scope>NUCLEOTIDE SEQUENCE [LARGE SCALE GENOMIC DNA]</scope>
    <source>
        <strain evidence="1 2">NCTC10211</strain>
    </source>
</reference>
<accession>A0A380ATK2</accession>
<protein>
    <submittedName>
        <fullName evidence="1">Uncharacterized protein conserved in bacteria</fullName>
    </submittedName>
</protein>
<evidence type="ECO:0000313" key="1">
    <source>
        <dbReference type="EMBL" id="SUI86243.1"/>
    </source>
</evidence>
<dbReference type="Gene3D" id="2.40.50.230">
    <property type="entry name" value="Gp5 N-terminal domain"/>
    <property type="match status" value="1"/>
</dbReference>
<dbReference type="InterPro" id="IPR037026">
    <property type="entry name" value="Vgr_OB-fold_dom_sf"/>
</dbReference>
<evidence type="ECO:0000313" key="2">
    <source>
        <dbReference type="Proteomes" id="UP000254765"/>
    </source>
</evidence>
<organism evidence="1 2">
    <name type="scientific">Serratia marcescens</name>
    <dbReference type="NCBI Taxonomy" id="615"/>
    <lineage>
        <taxon>Bacteria</taxon>
        <taxon>Pseudomonadati</taxon>
        <taxon>Pseudomonadota</taxon>
        <taxon>Gammaproteobacteria</taxon>
        <taxon>Enterobacterales</taxon>
        <taxon>Yersiniaceae</taxon>
        <taxon>Serratia</taxon>
    </lineage>
</organism>